<accession>A0A382K0J9</accession>
<name>A0A382K0J9_9ZZZZ</name>
<sequence length="168" mass="19115">SEEVEEVVLNEEDSPPQEDPIDEELNVPEEPLETPMPITGVEADPEVDDPGEDINVRIEGLRRDYPDYYNNIIRQIQRCFRWRGTEELRASIYFVINRDGSISNVDVVESSRNMPFDIEAMGAAECAGARDRLGPLPETFQFDQLPIVFKFDPKRTGQEEDVEVGNKG</sequence>
<dbReference type="SUPFAM" id="SSF74653">
    <property type="entry name" value="TolA/TonB C-terminal domain"/>
    <property type="match status" value="1"/>
</dbReference>
<dbReference type="Gene3D" id="3.30.1150.10">
    <property type="match status" value="1"/>
</dbReference>
<feature type="region of interest" description="Disordered" evidence="1">
    <location>
        <begin position="1"/>
        <end position="50"/>
    </location>
</feature>
<feature type="non-terminal residue" evidence="2">
    <location>
        <position position="1"/>
    </location>
</feature>
<organism evidence="2">
    <name type="scientific">marine metagenome</name>
    <dbReference type="NCBI Taxonomy" id="408172"/>
    <lineage>
        <taxon>unclassified sequences</taxon>
        <taxon>metagenomes</taxon>
        <taxon>ecological metagenomes</taxon>
    </lineage>
</organism>
<feature type="compositionally biased region" description="Acidic residues" evidence="1">
    <location>
        <begin position="1"/>
        <end position="32"/>
    </location>
</feature>
<dbReference type="EMBL" id="UINC01077854">
    <property type="protein sequence ID" value="SVC18374.1"/>
    <property type="molecule type" value="Genomic_DNA"/>
</dbReference>
<evidence type="ECO:0000313" key="2">
    <source>
        <dbReference type="EMBL" id="SVC18374.1"/>
    </source>
</evidence>
<protein>
    <recommendedName>
        <fullName evidence="3">TonB C-terminal domain-containing protein</fullName>
    </recommendedName>
</protein>
<evidence type="ECO:0008006" key="3">
    <source>
        <dbReference type="Google" id="ProtNLM"/>
    </source>
</evidence>
<reference evidence="2" key="1">
    <citation type="submission" date="2018-05" db="EMBL/GenBank/DDBJ databases">
        <authorList>
            <person name="Lanie J.A."/>
            <person name="Ng W.-L."/>
            <person name="Kazmierczak K.M."/>
            <person name="Andrzejewski T.M."/>
            <person name="Davidsen T.M."/>
            <person name="Wayne K.J."/>
            <person name="Tettelin H."/>
            <person name="Glass J.I."/>
            <person name="Rusch D."/>
            <person name="Podicherti R."/>
            <person name="Tsui H.-C.T."/>
            <person name="Winkler M.E."/>
        </authorList>
    </citation>
    <scope>NUCLEOTIDE SEQUENCE</scope>
</reference>
<proteinExistence type="predicted"/>
<dbReference type="AlphaFoldDB" id="A0A382K0J9"/>
<gene>
    <name evidence="2" type="ORF">METZ01_LOCUS271228</name>
</gene>
<evidence type="ECO:0000256" key="1">
    <source>
        <dbReference type="SAM" id="MobiDB-lite"/>
    </source>
</evidence>
<dbReference type="Pfam" id="PF13103">
    <property type="entry name" value="TonB_2"/>
    <property type="match status" value="1"/>
</dbReference>